<feature type="transmembrane region" description="Helical" evidence="7">
    <location>
        <begin position="151"/>
        <end position="169"/>
    </location>
</feature>
<evidence type="ECO:0000256" key="3">
    <source>
        <dbReference type="ARBA" id="ARBA00022448"/>
    </source>
</evidence>
<keyword evidence="6 7" id="KW-0472">Membrane</keyword>
<evidence type="ECO:0000313" key="9">
    <source>
        <dbReference type="EMBL" id="OAF69314.1"/>
    </source>
</evidence>
<dbReference type="Gene3D" id="1.20.1250.20">
    <property type="entry name" value="MFS general substrate transporter like domains"/>
    <property type="match status" value="2"/>
</dbReference>
<dbReference type="PANTHER" id="PTHR23511:SF42">
    <property type="entry name" value="SYNAPTIC VESICLE GLYCOPROTEIN 2C-LIKE"/>
    <property type="match status" value="1"/>
</dbReference>
<dbReference type="PROSITE" id="PS00217">
    <property type="entry name" value="SUGAR_TRANSPORT_2"/>
    <property type="match status" value="1"/>
</dbReference>
<comment type="similarity">
    <text evidence="2">Belongs to the major facilitator superfamily.</text>
</comment>
<dbReference type="PANTHER" id="PTHR23511">
    <property type="entry name" value="SYNAPTIC VESICLE GLYCOPROTEIN 2"/>
    <property type="match status" value="1"/>
</dbReference>
<dbReference type="SUPFAM" id="SSF141571">
    <property type="entry name" value="Pentapeptide repeat-like"/>
    <property type="match status" value="1"/>
</dbReference>
<evidence type="ECO:0000256" key="6">
    <source>
        <dbReference type="ARBA" id="ARBA00023136"/>
    </source>
</evidence>
<feature type="transmembrane region" description="Helical" evidence="7">
    <location>
        <begin position="665"/>
        <end position="687"/>
    </location>
</feature>
<evidence type="ECO:0000256" key="5">
    <source>
        <dbReference type="ARBA" id="ARBA00022989"/>
    </source>
</evidence>
<dbReference type="Gene3D" id="2.160.20.80">
    <property type="entry name" value="E3 ubiquitin-protein ligase SopA"/>
    <property type="match status" value="1"/>
</dbReference>
<comment type="caution">
    <text evidence="9">The sequence shown here is derived from an EMBL/GenBank/DDBJ whole genome shotgun (WGS) entry which is preliminary data.</text>
</comment>
<dbReference type="GO" id="GO:0016020">
    <property type="term" value="C:membrane"/>
    <property type="evidence" value="ECO:0007669"/>
    <property type="project" value="UniProtKB-SubCell"/>
</dbReference>
<comment type="subcellular location">
    <subcellularLocation>
        <location evidence="1">Membrane</location>
        <topology evidence="1">Multi-pass membrane protein</topology>
    </subcellularLocation>
</comment>
<dbReference type="InterPro" id="IPR036259">
    <property type="entry name" value="MFS_trans_sf"/>
</dbReference>
<protein>
    <submittedName>
        <fullName evidence="9">Synaptic vesicle glycoprotein 2B</fullName>
    </submittedName>
</protein>
<feature type="domain" description="Major facilitator superfamily (MFS) profile" evidence="8">
    <location>
        <begin position="83"/>
        <end position="806"/>
    </location>
</feature>
<dbReference type="InterPro" id="IPR055415">
    <property type="entry name" value="LD_SV2"/>
</dbReference>
<feature type="transmembrane region" description="Helical" evidence="7">
    <location>
        <begin position="210"/>
        <end position="232"/>
    </location>
</feature>
<dbReference type="Proteomes" id="UP000078046">
    <property type="component" value="Unassembled WGS sequence"/>
</dbReference>
<dbReference type="Pfam" id="PF00083">
    <property type="entry name" value="Sugar_tr"/>
    <property type="match status" value="1"/>
</dbReference>
<dbReference type="Pfam" id="PF23894">
    <property type="entry name" value="LD_SV2"/>
    <property type="match status" value="1"/>
</dbReference>
<dbReference type="SUPFAM" id="SSF103473">
    <property type="entry name" value="MFS general substrate transporter"/>
    <property type="match status" value="2"/>
</dbReference>
<dbReference type="InterPro" id="IPR020846">
    <property type="entry name" value="MFS_dom"/>
</dbReference>
<keyword evidence="5 7" id="KW-1133">Transmembrane helix</keyword>
<evidence type="ECO:0000256" key="7">
    <source>
        <dbReference type="SAM" id="Phobius"/>
    </source>
</evidence>
<keyword evidence="3" id="KW-0813">Transport</keyword>
<accession>A0A177B7B7</accession>
<evidence type="ECO:0000256" key="4">
    <source>
        <dbReference type="ARBA" id="ARBA00022692"/>
    </source>
</evidence>
<evidence type="ECO:0000256" key="1">
    <source>
        <dbReference type="ARBA" id="ARBA00004141"/>
    </source>
</evidence>
<dbReference type="PROSITE" id="PS50850">
    <property type="entry name" value="MFS"/>
    <property type="match status" value="1"/>
</dbReference>
<proteinExistence type="inferred from homology"/>
<feature type="transmembrane region" description="Helical" evidence="7">
    <location>
        <begin position="119"/>
        <end position="139"/>
    </location>
</feature>
<feature type="transmembrane region" description="Helical" evidence="7">
    <location>
        <begin position="778"/>
        <end position="797"/>
    </location>
</feature>
<dbReference type="InterPro" id="IPR005829">
    <property type="entry name" value="Sugar_transporter_CS"/>
</dbReference>
<keyword evidence="10" id="KW-1185">Reference proteome</keyword>
<dbReference type="AlphaFoldDB" id="A0A177B7B7"/>
<dbReference type="EMBL" id="LWCA01000302">
    <property type="protein sequence ID" value="OAF69314.1"/>
    <property type="molecule type" value="Genomic_DNA"/>
</dbReference>
<dbReference type="GO" id="GO:0022857">
    <property type="term" value="F:transmembrane transporter activity"/>
    <property type="evidence" value="ECO:0007669"/>
    <property type="project" value="InterPro"/>
</dbReference>
<evidence type="ECO:0000259" key="8">
    <source>
        <dbReference type="PROSITE" id="PS50850"/>
    </source>
</evidence>
<organism evidence="9 10">
    <name type="scientific">Intoshia linei</name>
    <dbReference type="NCBI Taxonomy" id="1819745"/>
    <lineage>
        <taxon>Eukaryota</taxon>
        <taxon>Metazoa</taxon>
        <taxon>Spiralia</taxon>
        <taxon>Lophotrochozoa</taxon>
        <taxon>Mesozoa</taxon>
        <taxon>Orthonectida</taxon>
        <taxon>Rhopaluridae</taxon>
        <taxon>Intoshia</taxon>
    </lineage>
</organism>
<feature type="transmembrane region" description="Helical" evidence="7">
    <location>
        <begin position="252"/>
        <end position="274"/>
    </location>
</feature>
<gene>
    <name evidence="9" type="ORF">A3Q56_02952</name>
</gene>
<evidence type="ECO:0000313" key="10">
    <source>
        <dbReference type="Proteomes" id="UP000078046"/>
    </source>
</evidence>
<keyword evidence="4 7" id="KW-0812">Transmembrane</keyword>
<name>A0A177B7B7_9BILA</name>
<reference evidence="9 10" key="1">
    <citation type="submission" date="2016-04" db="EMBL/GenBank/DDBJ databases">
        <title>The genome of Intoshia linei affirms orthonectids as highly simplified spiralians.</title>
        <authorList>
            <person name="Mikhailov K.V."/>
            <person name="Slusarev G.S."/>
            <person name="Nikitin M.A."/>
            <person name="Logacheva M.D."/>
            <person name="Penin A."/>
            <person name="Aleoshin V."/>
            <person name="Panchin Y.V."/>
        </authorList>
    </citation>
    <scope>NUCLEOTIDE SEQUENCE [LARGE SCALE GENOMIC DNA]</scope>
    <source>
        <strain evidence="9">Intl2013</strain>
        <tissue evidence="9">Whole animal</tissue>
    </source>
</reference>
<dbReference type="InterPro" id="IPR005828">
    <property type="entry name" value="MFS_sugar_transport-like"/>
</dbReference>
<feature type="transmembrane region" description="Helical" evidence="7">
    <location>
        <begin position="81"/>
        <end position="107"/>
    </location>
</feature>
<feature type="transmembrane region" description="Helical" evidence="7">
    <location>
        <begin position="361"/>
        <end position="381"/>
    </location>
</feature>
<dbReference type="OrthoDB" id="3936150at2759"/>
<evidence type="ECO:0000256" key="2">
    <source>
        <dbReference type="ARBA" id="ARBA00008335"/>
    </source>
</evidence>
<feature type="transmembrane region" description="Helical" evidence="7">
    <location>
        <begin position="175"/>
        <end position="198"/>
    </location>
</feature>
<sequence>MFKKRNSSETQLLTVASNSQYAGQPITDKNSDKNTYGAIPNANPNNQHPFTTDGFNDEISFNEVLSTVNERALSAIGFGRLHCFIFIAIGLVLISESVEIFLISFIVPSAEQELCMTESVKGGLAVSGFAGMLLGGLFWTPLSDRKGRKNVLLLSITTSLIFSVIAAFVKDYNTFVFLRFLTGIGIGGSIPISYSYFIEMTTSKHRGLKVGLLLLFWAIGGVYISSIAYIIIPQKHINIYVFGNYYNYMMSSWRIFLIACIIPSIFAISTILFIPESPRLLLQLGDDVQALNIYNKMYKTSGNIGDITNSVPIVNLLKYGNHMNKKSIKTNNTKEWIILNINLFLNQFRQILEKPLLRKTIIIIGIWCSTCFGYYGMNIWFPEWLKLTQYSSLTRNLTLINNEYIYLKNITGSFNNTIIRDSYLMKINFHNLMMDHILFERCTFLGCNFENITSYKSYLINSTFYNTTFKNTDFYSYKLVNNFELMNINIKNSNFKNSNNSIYFTGNYIVQNHTLSKRFIDNNIKTESMDSDLKEKINDIIYSISQNYSNSTNFNVLNHKNISAYPTFQNKNLIDLSTTKNDKNFTNIEPDMKSLKVLLRFLNQYQNYENQKNSTFTKDYNALSQKYEHMVNNSSDDPNIIIVGFDSIDYTYCNIDFEYFDSHSIFFQSLVGQITQLFGCIVCAFVLEVSPRSKIIGVSLATSGISTVLLWAANTSTATATINAIFNFLIVGAYNTIDLVTVETFPTNLRSSGFGLTSSFGRLSAILANLIFSQLINYTRMTVVIICATALIFGSLLSTQLDDSKKNII</sequence>